<sequence>MVASWSADVVDKLDLLIEPRKGLTRRLLRCSPTPQNLCPALFTGPHGNSVPVGDYEVVLMVASGYGIAAQLPYLKQLLHDYNRRSARSRRIHLVWELKTLANAIEILLNNALDEDTLDNGYILQISVYVEDVEIGERISRRAEVIKGLPDWYSIIQEEVKGKLIKRVQEESSTVGSMIVTVSASATVRQELRANVQRHVDDEVSLIELDYQPS</sequence>
<organism evidence="1 2">
    <name type="scientific">Zarea fungicola</name>
    <dbReference type="NCBI Taxonomy" id="93591"/>
    <lineage>
        <taxon>Eukaryota</taxon>
        <taxon>Fungi</taxon>
        <taxon>Dikarya</taxon>
        <taxon>Ascomycota</taxon>
        <taxon>Pezizomycotina</taxon>
        <taxon>Sordariomycetes</taxon>
        <taxon>Hypocreomycetidae</taxon>
        <taxon>Hypocreales</taxon>
        <taxon>Cordycipitaceae</taxon>
        <taxon>Zarea</taxon>
    </lineage>
</organism>
<evidence type="ECO:0000313" key="1">
    <source>
        <dbReference type="EMBL" id="KAJ2982302.1"/>
    </source>
</evidence>
<reference evidence="1" key="1">
    <citation type="submission" date="2022-08" db="EMBL/GenBank/DDBJ databases">
        <title>Genome Sequence of Lecanicillium fungicola.</title>
        <authorList>
            <person name="Buettner E."/>
        </authorList>
    </citation>
    <scope>NUCLEOTIDE SEQUENCE</scope>
    <source>
        <strain evidence="1">Babe33</strain>
    </source>
</reference>
<gene>
    <name evidence="1" type="ORF">NQ176_g1475</name>
</gene>
<accession>A0ACC1NSN5</accession>
<dbReference type="Proteomes" id="UP001143910">
    <property type="component" value="Unassembled WGS sequence"/>
</dbReference>
<comment type="caution">
    <text evidence="1">The sequence shown here is derived from an EMBL/GenBank/DDBJ whole genome shotgun (WGS) entry which is preliminary data.</text>
</comment>
<dbReference type="EMBL" id="JANJQO010000083">
    <property type="protein sequence ID" value="KAJ2982302.1"/>
    <property type="molecule type" value="Genomic_DNA"/>
</dbReference>
<protein>
    <submittedName>
        <fullName evidence="1">Uncharacterized protein</fullName>
    </submittedName>
</protein>
<proteinExistence type="predicted"/>
<name>A0ACC1NSN5_9HYPO</name>
<keyword evidence="2" id="KW-1185">Reference proteome</keyword>
<evidence type="ECO:0000313" key="2">
    <source>
        <dbReference type="Proteomes" id="UP001143910"/>
    </source>
</evidence>